<name>A0A841J974_9SPHI</name>
<comment type="caution">
    <text evidence="1">The sequence shown here is derived from an EMBL/GenBank/DDBJ whole genome shotgun (WGS) entry which is preliminary data.</text>
</comment>
<protein>
    <submittedName>
        <fullName evidence="1">Uncharacterized protein</fullName>
    </submittedName>
</protein>
<dbReference type="RefSeq" id="WP_183586031.1">
    <property type="nucleotide sequence ID" value="NZ_JACHCA010000002.1"/>
</dbReference>
<evidence type="ECO:0000313" key="1">
    <source>
        <dbReference type="EMBL" id="MBB6126902.1"/>
    </source>
</evidence>
<proteinExistence type="predicted"/>
<dbReference type="AlphaFoldDB" id="A0A841J974"/>
<gene>
    <name evidence="1" type="ORF">HDF22_001007</name>
</gene>
<evidence type="ECO:0000313" key="2">
    <source>
        <dbReference type="Proteomes" id="UP000548326"/>
    </source>
</evidence>
<organism evidence="1 2">
    <name type="scientific">Mucilaginibacter lappiensis</name>
    <dbReference type="NCBI Taxonomy" id="354630"/>
    <lineage>
        <taxon>Bacteria</taxon>
        <taxon>Pseudomonadati</taxon>
        <taxon>Bacteroidota</taxon>
        <taxon>Sphingobacteriia</taxon>
        <taxon>Sphingobacteriales</taxon>
        <taxon>Sphingobacteriaceae</taxon>
        <taxon>Mucilaginibacter</taxon>
    </lineage>
</organism>
<dbReference type="EMBL" id="JACHCA010000002">
    <property type="protein sequence ID" value="MBB6126902.1"/>
    <property type="molecule type" value="Genomic_DNA"/>
</dbReference>
<sequence>MKKYEIEDGDNKRGDKREMIDWQFYDSQGVLKIKIPNYNKTITVNNGMPVLSVDHEFNPGNIFCMYCIDTQKYKETSEFRIDERVLSGFGSECLIILDPAALFERIETVLKNRNLTFQRDFVRYENLRTFHGSKSPFIKDTTYNYQNEYRIFIKNPRNNPLSLELGSLEDISIRMSNMNGLFKFEYS</sequence>
<dbReference type="Proteomes" id="UP000548326">
    <property type="component" value="Unassembled WGS sequence"/>
</dbReference>
<reference evidence="1 2" key="1">
    <citation type="submission" date="2020-08" db="EMBL/GenBank/DDBJ databases">
        <title>Genomic Encyclopedia of Type Strains, Phase IV (KMG-V): Genome sequencing to study the core and pangenomes of soil and plant-associated prokaryotes.</title>
        <authorList>
            <person name="Whitman W."/>
        </authorList>
    </citation>
    <scope>NUCLEOTIDE SEQUENCE [LARGE SCALE GENOMIC DNA]</scope>
    <source>
        <strain evidence="1 2">MP601</strain>
    </source>
</reference>
<accession>A0A841J974</accession>